<dbReference type="CDD" id="cd05374">
    <property type="entry name" value="17beta-HSD-like_SDR_c"/>
    <property type="match status" value="1"/>
</dbReference>
<evidence type="ECO:0000256" key="1">
    <source>
        <dbReference type="RuleBase" id="RU000363"/>
    </source>
</evidence>
<dbReference type="SUPFAM" id="SSF51735">
    <property type="entry name" value="NAD(P)-binding Rossmann-fold domains"/>
    <property type="match status" value="1"/>
</dbReference>
<evidence type="ECO:0000313" key="2">
    <source>
        <dbReference type="EMBL" id="KAK7753424.1"/>
    </source>
</evidence>
<comment type="caution">
    <text evidence="2">The sequence shown here is derived from an EMBL/GenBank/DDBJ whole genome shotgun (WGS) entry which is preliminary data.</text>
</comment>
<dbReference type="EMBL" id="JAKJXP020000029">
    <property type="protein sequence ID" value="KAK7753424.1"/>
    <property type="molecule type" value="Genomic_DNA"/>
</dbReference>
<reference evidence="2 3" key="1">
    <citation type="submission" date="2024-02" db="EMBL/GenBank/DDBJ databases">
        <title>De novo assembly and annotation of 12 fungi associated with fruit tree decline syndrome in Ontario, Canada.</title>
        <authorList>
            <person name="Sulman M."/>
            <person name="Ellouze W."/>
            <person name="Ilyukhin E."/>
        </authorList>
    </citation>
    <scope>NUCLEOTIDE SEQUENCE [LARGE SCALE GENOMIC DNA]</scope>
    <source>
        <strain evidence="2 3">M11/M66-122</strain>
    </source>
</reference>
<dbReference type="Gene3D" id="3.40.50.720">
    <property type="entry name" value="NAD(P)-binding Rossmann-like Domain"/>
    <property type="match status" value="1"/>
</dbReference>
<dbReference type="PANTHER" id="PTHR43976">
    <property type="entry name" value="SHORT CHAIN DEHYDROGENASE"/>
    <property type="match status" value="1"/>
</dbReference>
<keyword evidence="3" id="KW-1185">Reference proteome</keyword>
<dbReference type="Proteomes" id="UP001320420">
    <property type="component" value="Unassembled WGS sequence"/>
</dbReference>
<dbReference type="InterPro" id="IPR002347">
    <property type="entry name" value="SDR_fam"/>
</dbReference>
<dbReference type="Pfam" id="PF00106">
    <property type="entry name" value="adh_short"/>
    <property type="match status" value="1"/>
</dbReference>
<protein>
    <submittedName>
        <fullName evidence="2">Uncharacterized protein</fullName>
    </submittedName>
</protein>
<proteinExistence type="inferred from homology"/>
<sequence length="290" mass="31544">MPSGKKPLTWLITGSSNGLGLALTRHVLSTGDNVIATSRNPAKTHELVQEVESQSNGKWISFDNTWSQDKIQQAIGGADAVFPGGIDVLVNNGASSLLGAVEDVPEEEAKAQFETNFWGPLRICNTILPYMRQRGRGTIVNVSSLLGLTTWPAMGFYLASKFALESISQVLAAEVAPFGIRVLIVEPGAFRTKFLDAMQIAAPSPPYRSPHAVEDGLRFQKEVNGKQPGDPDKAALVIYDAISGKDEQLKNVLRLPLGSDYWYNGLKHLDGVRRDFESSKHVALGTEIQE</sequence>
<gene>
    <name evidence="2" type="ORF">SLS62_004715</name>
</gene>
<dbReference type="AlphaFoldDB" id="A0AAN9YT84"/>
<dbReference type="PRINTS" id="PR00081">
    <property type="entry name" value="GDHRDH"/>
</dbReference>
<organism evidence="2 3">
    <name type="scientific">Diatrype stigma</name>
    <dbReference type="NCBI Taxonomy" id="117547"/>
    <lineage>
        <taxon>Eukaryota</taxon>
        <taxon>Fungi</taxon>
        <taxon>Dikarya</taxon>
        <taxon>Ascomycota</taxon>
        <taxon>Pezizomycotina</taxon>
        <taxon>Sordariomycetes</taxon>
        <taxon>Xylariomycetidae</taxon>
        <taxon>Xylariales</taxon>
        <taxon>Diatrypaceae</taxon>
        <taxon>Diatrype</taxon>
    </lineage>
</organism>
<evidence type="ECO:0000313" key="3">
    <source>
        <dbReference type="Proteomes" id="UP001320420"/>
    </source>
</evidence>
<accession>A0AAN9YT84</accession>
<dbReference type="InterPro" id="IPR036291">
    <property type="entry name" value="NAD(P)-bd_dom_sf"/>
</dbReference>
<name>A0AAN9YT84_9PEZI</name>
<dbReference type="PRINTS" id="PR00080">
    <property type="entry name" value="SDRFAMILY"/>
</dbReference>
<comment type="similarity">
    <text evidence="1">Belongs to the short-chain dehydrogenases/reductases (SDR) family.</text>
</comment>
<dbReference type="PANTHER" id="PTHR43976:SF6">
    <property type="entry name" value="OXIDOREDUCTASE, PUTATIVE (AFU_ORTHOLOGUE AFUA_1G13950)-RELATED"/>
    <property type="match status" value="1"/>
</dbReference>
<dbReference type="InterPro" id="IPR051911">
    <property type="entry name" value="SDR_oxidoreductase"/>
</dbReference>